<dbReference type="RefSeq" id="WP_404614236.1">
    <property type="nucleotide sequence ID" value="NZ_JADIKK010000008.1"/>
</dbReference>
<protein>
    <submittedName>
        <fullName evidence="1">Uncharacterized protein</fullName>
    </submittedName>
</protein>
<evidence type="ECO:0000313" key="2">
    <source>
        <dbReference type="Proteomes" id="UP001620339"/>
    </source>
</evidence>
<keyword evidence="2" id="KW-1185">Reference proteome</keyword>
<evidence type="ECO:0000313" key="1">
    <source>
        <dbReference type="EMBL" id="MFK2877841.1"/>
    </source>
</evidence>
<gene>
    <name evidence="1" type="ORF">ISP25_12235</name>
</gene>
<proteinExistence type="predicted"/>
<dbReference type="EMBL" id="JADIKK010000008">
    <property type="protein sequence ID" value="MFK2877841.1"/>
    <property type="molecule type" value="Genomic_DNA"/>
</dbReference>
<organism evidence="1 2">
    <name type="scientific">Rhodanobacter hydrolyticus</name>
    <dbReference type="NCBI Taxonomy" id="2250595"/>
    <lineage>
        <taxon>Bacteria</taxon>
        <taxon>Pseudomonadati</taxon>
        <taxon>Pseudomonadota</taxon>
        <taxon>Gammaproteobacteria</taxon>
        <taxon>Lysobacterales</taxon>
        <taxon>Rhodanobacteraceae</taxon>
        <taxon>Rhodanobacter</taxon>
    </lineage>
</organism>
<accession>A0ABW8J6C4</accession>
<sequence>MRRECRGLAEVPRSNGLLLQMISDTGNFNNANIVPDHAASEAVVCRLAELTAWMRRC</sequence>
<dbReference type="Proteomes" id="UP001620339">
    <property type="component" value="Unassembled WGS sequence"/>
</dbReference>
<name>A0ABW8J6C4_9GAMM</name>
<comment type="caution">
    <text evidence="1">The sequence shown here is derived from an EMBL/GenBank/DDBJ whole genome shotgun (WGS) entry which is preliminary data.</text>
</comment>
<reference evidence="1 2" key="1">
    <citation type="submission" date="2020-10" db="EMBL/GenBank/DDBJ databases">
        <title>Phylogeny of dyella-like bacteria.</title>
        <authorList>
            <person name="Fu J."/>
        </authorList>
    </citation>
    <scope>NUCLEOTIDE SEQUENCE [LARGE SCALE GENOMIC DNA]</scope>
    <source>
        <strain evidence="1 2">KACC 19113</strain>
    </source>
</reference>